<dbReference type="SUPFAM" id="SSF55298">
    <property type="entry name" value="YjgF-like"/>
    <property type="match status" value="1"/>
</dbReference>
<dbReference type="InterPro" id="IPR006175">
    <property type="entry name" value="YjgF/YER057c/UK114"/>
</dbReference>
<dbReference type="Gene3D" id="3.30.1330.40">
    <property type="entry name" value="RutC-like"/>
    <property type="match status" value="1"/>
</dbReference>
<dbReference type="PANTHER" id="PTHR11803">
    <property type="entry name" value="2-IMINOBUTANOATE/2-IMINOPROPANOATE DEAMINASE RIDA"/>
    <property type="match status" value="1"/>
</dbReference>
<gene>
    <name evidence="2" type="primary">tdcF</name>
    <name evidence="2" type="ORF">SCLAR_v1c05930</name>
</gene>
<sequence length="127" mass="13694">MKNIKITCKNAPKAIGPYSHAVEASGKLLFVSGQLPVDPKTNKFVARGIVEQTQQALMNAKAILKTAGYELTDICKTTVFLSDIQNFTAMNQVYAEILGEVNPARSAFEVANLPLGALVEIELIASK</sequence>
<dbReference type="AlphaFoldDB" id="A0A1Y0L0H0"/>
<dbReference type="KEGG" id="scla:SCLARK_00886"/>
<dbReference type="InterPro" id="IPR006056">
    <property type="entry name" value="RidA"/>
</dbReference>
<dbReference type="PROSITE" id="PS01094">
    <property type="entry name" value="UPF0076"/>
    <property type="match status" value="1"/>
</dbReference>
<comment type="similarity">
    <text evidence="1">Belongs to the RutC family.</text>
</comment>
<dbReference type="EMBL" id="CP024870">
    <property type="protein sequence ID" value="ATX70912.1"/>
    <property type="molecule type" value="Genomic_DNA"/>
</dbReference>
<dbReference type="InterPro" id="IPR035959">
    <property type="entry name" value="RutC-like_sf"/>
</dbReference>
<evidence type="ECO:0000256" key="1">
    <source>
        <dbReference type="ARBA" id="ARBA00010552"/>
    </source>
</evidence>
<evidence type="ECO:0000313" key="2">
    <source>
        <dbReference type="EMBL" id="ATX70912.1"/>
    </source>
</evidence>
<dbReference type="OrthoDB" id="9803101at2"/>
<reference evidence="2 3" key="1">
    <citation type="submission" date="2017-11" db="EMBL/GenBank/DDBJ databases">
        <title>Complete genome sequence of Spiroplasma clarkii CN-5 (DSM 19994).</title>
        <authorList>
            <person name="Tsai Y.-M."/>
            <person name="Chang A."/>
            <person name="Lo W.-S."/>
            <person name="Kuo C.-H."/>
        </authorList>
    </citation>
    <scope>NUCLEOTIDE SEQUENCE [LARGE SCALE GENOMIC DNA]</scope>
    <source>
        <strain evidence="2 3">CN-5</strain>
    </source>
</reference>
<name>A0A1Y0L0H0_9MOLU</name>
<dbReference type="CDD" id="cd00448">
    <property type="entry name" value="YjgF_YER057c_UK114_family"/>
    <property type="match status" value="1"/>
</dbReference>
<dbReference type="GO" id="GO:0005829">
    <property type="term" value="C:cytosol"/>
    <property type="evidence" value="ECO:0007669"/>
    <property type="project" value="TreeGrafter"/>
</dbReference>
<dbReference type="RefSeq" id="WP_100254464.1">
    <property type="nucleotide sequence ID" value="NZ_CP015819.1"/>
</dbReference>
<dbReference type="NCBIfam" id="TIGR00004">
    <property type="entry name" value="Rid family detoxifying hydrolase"/>
    <property type="match status" value="1"/>
</dbReference>
<accession>A0A1Y0L0H0</accession>
<dbReference type="PANTHER" id="PTHR11803:SF39">
    <property type="entry name" value="2-IMINOBUTANOATE_2-IMINOPROPANOATE DEAMINASE"/>
    <property type="match status" value="1"/>
</dbReference>
<dbReference type="FunFam" id="3.30.1330.40:FF:000001">
    <property type="entry name" value="L-PSP family endoribonuclease"/>
    <property type="match status" value="1"/>
</dbReference>
<dbReference type="InterPro" id="IPR019897">
    <property type="entry name" value="RidA_CS"/>
</dbReference>
<protein>
    <submittedName>
        <fullName evidence="2">2-iminobutanoate/2-iminopropanoate deaminase</fullName>
    </submittedName>
</protein>
<dbReference type="Proteomes" id="UP000231179">
    <property type="component" value="Chromosome"/>
</dbReference>
<evidence type="ECO:0000313" key="3">
    <source>
        <dbReference type="Proteomes" id="UP000231179"/>
    </source>
</evidence>
<organism evidence="2 3">
    <name type="scientific">Spiroplasma clarkii</name>
    <dbReference type="NCBI Taxonomy" id="2139"/>
    <lineage>
        <taxon>Bacteria</taxon>
        <taxon>Bacillati</taxon>
        <taxon>Mycoplasmatota</taxon>
        <taxon>Mollicutes</taxon>
        <taxon>Entomoplasmatales</taxon>
        <taxon>Spiroplasmataceae</taxon>
        <taxon>Spiroplasma</taxon>
    </lineage>
</organism>
<proteinExistence type="inferred from homology"/>
<dbReference type="Pfam" id="PF01042">
    <property type="entry name" value="Ribonuc_L-PSP"/>
    <property type="match status" value="1"/>
</dbReference>
<keyword evidence="3" id="KW-1185">Reference proteome</keyword>
<dbReference type="GO" id="GO:0019239">
    <property type="term" value="F:deaminase activity"/>
    <property type="evidence" value="ECO:0007669"/>
    <property type="project" value="TreeGrafter"/>
</dbReference>